<dbReference type="Pfam" id="PF02944">
    <property type="entry name" value="BESS"/>
    <property type="match status" value="1"/>
</dbReference>
<feature type="compositionally biased region" description="Polar residues" evidence="2">
    <location>
        <begin position="194"/>
        <end position="216"/>
    </location>
</feature>
<feature type="compositionally biased region" description="Low complexity" evidence="2">
    <location>
        <begin position="162"/>
        <end position="178"/>
    </location>
</feature>
<evidence type="ECO:0000256" key="1">
    <source>
        <dbReference type="PROSITE-ProRule" id="PRU00371"/>
    </source>
</evidence>
<dbReference type="InterPro" id="IPR006578">
    <property type="entry name" value="MADF-dom"/>
</dbReference>
<dbReference type="InterPro" id="IPR039353">
    <property type="entry name" value="TF_Adf1"/>
</dbReference>
<proteinExistence type="predicted"/>
<organism evidence="5 6">
    <name type="scientific">Labeo rohita</name>
    <name type="common">Indian major carp</name>
    <name type="synonym">Cyprinus rohita</name>
    <dbReference type="NCBI Taxonomy" id="84645"/>
    <lineage>
        <taxon>Eukaryota</taxon>
        <taxon>Metazoa</taxon>
        <taxon>Chordata</taxon>
        <taxon>Craniata</taxon>
        <taxon>Vertebrata</taxon>
        <taxon>Euteleostomi</taxon>
        <taxon>Actinopterygii</taxon>
        <taxon>Neopterygii</taxon>
        <taxon>Teleostei</taxon>
        <taxon>Ostariophysi</taxon>
        <taxon>Cypriniformes</taxon>
        <taxon>Cyprinidae</taxon>
        <taxon>Labeoninae</taxon>
        <taxon>Labeonini</taxon>
        <taxon>Labeo</taxon>
    </lineage>
</organism>
<keyword evidence="1" id="KW-0539">Nucleus</keyword>
<accession>A0ABQ8L836</accession>
<dbReference type="EMBL" id="JACTAM010000796">
    <property type="protein sequence ID" value="KAI2646850.1"/>
    <property type="molecule type" value="Genomic_DNA"/>
</dbReference>
<sequence length="298" mass="33487">MEEKLIVAVSSFPPLYDTSLYSYRDTTVKNEAWRKVAEAVGVPGLRDAFKRDKNREKEASRSGAGSVAYKQWKYSAIMSFLNPFLEFRETFSNMPKVIQPSATNTLLADYPNIQCKEDSPSSKLTPQLQDGQHTPENQSRTECPDSQHQQHLGSQFHLENCPGSPASVSSWPVSPMPSHIAQCSQPSGPPAAGSGTSLQPEESADNQPNASQSFLTEPQRKRVRKEKISCFEERMLSVVEKASIPAPQVQQNYDEDELFLRSILPGLKRLPAQKRSEVKFQMHRLLYEAEMEINRAVN</sequence>
<comment type="subcellular location">
    <subcellularLocation>
        <location evidence="1">Nucleus</location>
    </subcellularLocation>
</comment>
<gene>
    <name evidence="5" type="ORF">H4Q32_025057</name>
</gene>
<feature type="domain" description="BESS" evidence="4">
    <location>
        <begin position="253"/>
        <end position="292"/>
    </location>
</feature>
<feature type="region of interest" description="Disordered" evidence="2">
    <location>
        <begin position="113"/>
        <end position="220"/>
    </location>
</feature>
<dbReference type="PANTHER" id="PTHR12243:SF48">
    <property type="entry name" value="MADF DOMAIN-CONTAINING PROTEIN"/>
    <property type="match status" value="1"/>
</dbReference>
<dbReference type="PROSITE" id="PS51029">
    <property type="entry name" value="MADF"/>
    <property type="match status" value="1"/>
</dbReference>
<comment type="caution">
    <text evidence="5">The sequence shown here is derived from an EMBL/GenBank/DDBJ whole genome shotgun (WGS) entry which is preliminary data.</text>
</comment>
<keyword evidence="6" id="KW-1185">Reference proteome</keyword>
<reference evidence="5 6" key="1">
    <citation type="submission" date="2022-01" db="EMBL/GenBank/DDBJ databases">
        <title>A high-quality chromosome-level genome assembly of rohu carp, Labeo rohita.</title>
        <authorList>
            <person name="Arick M.A. II"/>
            <person name="Hsu C.-Y."/>
            <person name="Magbanua Z."/>
            <person name="Pechanova O."/>
            <person name="Grover C."/>
            <person name="Miller E."/>
            <person name="Thrash A."/>
            <person name="Ezzel L."/>
            <person name="Alam S."/>
            <person name="Benzie J."/>
            <person name="Hamilton M."/>
            <person name="Karsi A."/>
            <person name="Lawrence M.L."/>
            <person name="Peterson D.G."/>
        </authorList>
    </citation>
    <scope>NUCLEOTIDE SEQUENCE [LARGE SCALE GENOMIC DNA]</scope>
    <source>
        <strain evidence="6">BAU-BD-2019</strain>
        <tissue evidence="5">Blood</tissue>
    </source>
</reference>
<feature type="domain" description="MADF" evidence="3">
    <location>
        <begin position="4"/>
        <end position="86"/>
    </location>
</feature>
<protein>
    <submittedName>
        <fullName evidence="5">Transcription factor Adf-1</fullName>
    </submittedName>
</protein>
<evidence type="ECO:0000313" key="5">
    <source>
        <dbReference type="EMBL" id="KAI2646850.1"/>
    </source>
</evidence>
<feature type="compositionally biased region" description="Polar residues" evidence="2">
    <location>
        <begin position="121"/>
        <end position="153"/>
    </location>
</feature>
<evidence type="ECO:0000259" key="3">
    <source>
        <dbReference type="PROSITE" id="PS51029"/>
    </source>
</evidence>
<dbReference type="Pfam" id="PF10545">
    <property type="entry name" value="MADF_DNA_bdg"/>
    <property type="match status" value="1"/>
</dbReference>
<dbReference type="SMART" id="SM00595">
    <property type="entry name" value="MADF"/>
    <property type="match status" value="1"/>
</dbReference>
<dbReference type="PANTHER" id="PTHR12243">
    <property type="entry name" value="MADF DOMAIN TRANSCRIPTION FACTOR"/>
    <property type="match status" value="1"/>
</dbReference>
<evidence type="ECO:0000259" key="4">
    <source>
        <dbReference type="PROSITE" id="PS51031"/>
    </source>
</evidence>
<dbReference type="Proteomes" id="UP000830375">
    <property type="component" value="Unassembled WGS sequence"/>
</dbReference>
<dbReference type="PROSITE" id="PS51031">
    <property type="entry name" value="BESS"/>
    <property type="match status" value="1"/>
</dbReference>
<dbReference type="InterPro" id="IPR004210">
    <property type="entry name" value="BESS_motif"/>
</dbReference>
<evidence type="ECO:0000313" key="6">
    <source>
        <dbReference type="Proteomes" id="UP000830375"/>
    </source>
</evidence>
<name>A0ABQ8L836_LABRO</name>
<evidence type="ECO:0000256" key="2">
    <source>
        <dbReference type="SAM" id="MobiDB-lite"/>
    </source>
</evidence>